<dbReference type="Proteomes" id="UP000004348">
    <property type="component" value="Chromosome"/>
</dbReference>
<evidence type="ECO:0008006" key="2">
    <source>
        <dbReference type="Google" id="ProtNLM"/>
    </source>
</evidence>
<dbReference type="AlphaFoldDB" id="F3KIJ1"/>
<organism evidence="1">
    <name type="scientific">Candidatus Nitrosarchaeum limnium SFB1</name>
    <dbReference type="NCBI Taxonomy" id="886738"/>
    <lineage>
        <taxon>Archaea</taxon>
        <taxon>Nitrososphaerota</taxon>
        <taxon>Nitrososphaeria</taxon>
        <taxon>Nitrosopumilales</taxon>
        <taxon>Nitrosopumilaceae</taxon>
        <taxon>Nitrosarchaeum</taxon>
    </lineage>
</organism>
<reference evidence="1" key="1">
    <citation type="journal article" date="2011" name="PLoS ONE">
        <title>Genome of a low-salinity ammonia-oxidizing archaeon determined by single-cell and metagenomic analysis.</title>
        <authorList>
            <person name="Blainey P.C."/>
            <person name="Mosier A.C."/>
            <person name="Potanina A."/>
            <person name="Francis C.A."/>
            <person name="Quake S.R."/>
        </authorList>
    </citation>
    <scope>NUCLEOTIDE SEQUENCE [LARGE SCALE GENOMIC DNA]</scope>
    <source>
        <strain evidence="1">SFB1</strain>
    </source>
</reference>
<protein>
    <recommendedName>
        <fullName evidence="2">Secreted periplasmic Zn-dependent protease</fullName>
    </recommendedName>
</protein>
<comment type="caution">
    <text evidence="1">The sequence shown here is derived from an EMBL/GenBank/DDBJ whole genome shotgun (WGS) entry which is preliminary data.</text>
</comment>
<gene>
    <name evidence="1" type="ORF">Nlim_0290</name>
</gene>
<dbReference type="HOGENOM" id="CLU_034350_1_0_2"/>
<dbReference type="EMBL" id="AEGP01000022">
    <property type="protein sequence ID" value="EGG42735.1"/>
    <property type="molecule type" value="Genomic_DNA"/>
</dbReference>
<dbReference type="PATRIC" id="fig|886738.10.peg.336"/>
<name>F3KIJ1_9ARCH</name>
<evidence type="ECO:0000313" key="1">
    <source>
        <dbReference type="EMBL" id="EGG42735.1"/>
    </source>
</evidence>
<accession>F3KIJ1</accession>
<proteinExistence type="predicted"/>
<sequence length="535" mass="60106">MVFGYTVFPKIWLFFIIFVFSVSFPFSFAQHHGGTQAPPISFGAGEVTVSTFLIPEDFTLSQYSDANLKIRFFDPKTNINVENVSYRIQIFYGTQLVANQMFFDNDGELDIKIQPKSGCQQEELWKCTKYFGTVDPIVPNALTSSSSSIPIISGPVFVNSGQYTVKTDIVGAKNPKTQTTQDIHFETIVIIPNEQQFKISSSGVQYEISAKNFQEPITDFKYNDSLKSLSFEIPFNWDHFDHVPFVKSNFEIPKSFTPFQNVDSFFGTVNGIMLFPKDLHFDKYSDNSYDVLHLMINNDELKSLKNSNSKLSITLTPNSHSTIVTKNILFQNGINAIASYDSRYSKSNDFLFSIVFFDANNNHVSDIRYGYGLKDPSGKESANIGPNNLGISLADGMDTRILNAPSTGKYSMQIVLLGIGNDKFDRPFFTKFDLDILNSETPTTTLGPEIPSWIKNNAGWWAEGKIDDNSFIQGIQFLIKEKIMNVPSTTHSASGSNEIPSWIKNNAGWWAEGKIDDNSFIQGIQFLVKEGLINP</sequence>